<feature type="non-terminal residue" evidence="12">
    <location>
        <position position="1"/>
    </location>
</feature>
<dbReference type="CDD" id="cd23130">
    <property type="entry name" value="RING-HC_EHV1-like"/>
    <property type="match status" value="1"/>
</dbReference>
<feature type="region of interest" description="Disordered" evidence="10">
    <location>
        <begin position="96"/>
        <end position="116"/>
    </location>
</feature>
<dbReference type="PROSITE" id="PS00518">
    <property type="entry name" value="ZF_RING_1"/>
    <property type="match status" value="1"/>
</dbReference>
<evidence type="ECO:0000256" key="5">
    <source>
        <dbReference type="ARBA" id="ARBA00022771"/>
    </source>
</evidence>
<keyword evidence="7" id="KW-0805">Transcription regulation</keyword>
<organism evidence="12 13">
    <name type="scientific">Falcunculus frontatus</name>
    <name type="common">Eastern shriketit</name>
    <dbReference type="NCBI Taxonomy" id="254539"/>
    <lineage>
        <taxon>Eukaryota</taxon>
        <taxon>Metazoa</taxon>
        <taxon>Chordata</taxon>
        <taxon>Craniata</taxon>
        <taxon>Vertebrata</taxon>
        <taxon>Euteleostomi</taxon>
        <taxon>Archelosauria</taxon>
        <taxon>Archosauria</taxon>
        <taxon>Dinosauria</taxon>
        <taxon>Saurischia</taxon>
        <taxon>Theropoda</taxon>
        <taxon>Coelurosauria</taxon>
        <taxon>Aves</taxon>
        <taxon>Neognathae</taxon>
        <taxon>Neoaves</taxon>
        <taxon>Telluraves</taxon>
        <taxon>Australaves</taxon>
        <taxon>Passeriformes</taxon>
        <taxon>Corvoidea</taxon>
        <taxon>Pachycephalidae</taxon>
        <taxon>Falcunculus</taxon>
    </lineage>
</organism>
<evidence type="ECO:0000256" key="7">
    <source>
        <dbReference type="ARBA" id="ARBA00023015"/>
    </source>
</evidence>
<evidence type="ECO:0000256" key="9">
    <source>
        <dbReference type="PROSITE-ProRule" id="PRU00175"/>
    </source>
</evidence>
<keyword evidence="13" id="KW-1185">Reference proteome</keyword>
<keyword evidence="12" id="KW-0436">Ligase</keyword>
<keyword evidence="5 9" id="KW-0863">Zinc-finger</keyword>
<feature type="compositionally biased region" description="Low complexity" evidence="10">
    <location>
        <begin position="231"/>
        <end position="262"/>
    </location>
</feature>
<dbReference type="AlphaFoldDB" id="A0A7K6LSQ3"/>
<evidence type="ECO:0000256" key="10">
    <source>
        <dbReference type="SAM" id="MobiDB-lite"/>
    </source>
</evidence>
<dbReference type="SUPFAM" id="SSF57850">
    <property type="entry name" value="RING/U-box"/>
    <property type="match status" value="1"/>
</dbReference>
<feature type="region of interest" description="Disordered" evidence="10">
    <location>
        <begin position="285"/>
        <end position="361"/>
    </location>
</feature>
<dbReference type="EC" id="2.3.2.27" evidence="2"/>
<dbReference type="OrthoDB" id="21204at2759"/>
<dbReference type="InterPro" id="IPR001841">
    <property type="entry name" value="Znf_RING"/>
</dbReference>
<proteinExistence type="predicted"/>
<keyword evidence="8" id="KW-0804">Transcription</keyword>
<evidence type="ECO:0000313" key="13">
    <source>
        <dbReference type="Proteomes" id="UP000534626"/>
    </source>
</evidence>
<keyword evidence="6" id="KW-0862">Zinc</keyword>
<dbReference type="InterPro" id="IPR017907">
    <property type="entry name" value="Znf_RING_CS"/>
</dbReference>
<dbReference type="SMART" id="SM00184">
    <property type="entry name" value="RING"/>
    <property type="match status" value="1"/>
</dbReference>
<feature type="domain" description="RING-type" evidence="11">
    <location>
        <begin position="9"/>
        <end position="48"/>
    </location>
</feature>
<dbReference type="Proteomes" id="UP000534626">
    <property type="component" value="Unassembled WGS sequence"/>
</dbReference>
<evidence type="ECO:0000256" key="2">
    <source>
        <dbReference type="ARBA" id="ARBA00012483"/>
    </source>
</evidence>
<dbReference type="Gene3D" id="3.30.40.10">
    <property type="entry name" value="Zinc/RING finger domain, C3HC4 (zinc finger)"/>
    <property type="match status" value="1"/>
</dbReference>
<feature type="compositionally biased region" description="Polar residues" evidence="10">
    <location>
        <begin position="100"/>
        <end position="111"/>
    </location>
</feature>
<evidence type="ECO:0000256" key="6">
    <source>
        <dbReference type="ARBA" id="ARBA00022833"/>
    </source>
</evidence>
<dbReference type="GO" id="GO:0000209">
    <property type="term" value="P:protein polyubiquitination"/>
    <property type="evidence" value="ECO:0007669"/>
    <property type="project" value="TreeGrafter"/>
</dbReference>
<feature type="non-terminal residue" evidence="12">
    <location>
        <position position="361"/>
    </location>
</feature>
<keyword evidence="3" id="KW-0808">Transferase</keyword>
<comment type="catalytic activity">
    <reaction evidence="1">
        <text>S-ubiquitinyl-[E2 ubiquitin-conjugating enzyme]-L-cysteine + [acceptor protein]-L-lysine = [E2 ubiquitin-conjugating enzyme]-L-cysteine + N(6)-ubiquitinyl-[acceptor protein]-L-lysine.</text>
        <dbReference type="EC" id="2.3.2.27"/>
    </reaction>
</comment>
<dbReference type="InterPro" id="IPR018957">
    <property type="entry name" value="Znf_C3HC4_RING-type"/>
</dbReference>
<gene>
    <name evidence="12" type="primary">Topors_2</name>
    <name evidence="12" type="ORF">FALFRO_R13252</name>
</gene>
<evidence type="ECO:0000256" key="3">
    <source>
        <dbReference type="ARBA" id="ARBA00022679"/>
    </source>
</evidence>
<dbReference type="Pfam" id="PF00097">
    <property type="entry name" value="zf-C3HC4"/>
    <property type="match status" value="1"/>
</dbReference>
<keyword evidence="4" id="KW-0479">Metal-binding</keyword>
<name>A0A7K6LSQ3_9CORV</name>
<dbReference type="EMBL" id="VZRV01009811">
    <property type="protein sequence ID" value="NWW27248.1"/>
    <property type="molecule type" value="Genomic_DNA"/>
</dbReference>
<dbReference type="GO" id="GO:0061630">
    <property type="term" value="F:ubiquitin protein ligase activity"/>
    <property type="evidence" value="ECO:0007669"/>
    <property type="project" value="UniProtKB-EC"/>
</dbReference>
<dbReference type="PANTHER" id="PTHR46077:SF1">
    <property type="entry name" value="TOP1 BINDING ARGININE_SERINE RICH PROTEIN, E3 UBIQUITIN LIGASE"/>
    <property type="match status" value="1"/>
</dbReference>
<evidence type="ECO:0000256" key="4">
    <source>
        <dbReference type="ARBA" id="ARBA00022723"/>
    </source>
</evidence>
<dbReference type="GO" id="GO:0006513">
    <property type="term" value="P:protein monoubiquitination"/>
    <property type="evidence" value="ECO:0007669"/>
    <property type="project" value="TreeGrafter"/>
</dbReference>
<evidence type="ECO:0000256" key="1">
    <source>
        <dbReference type="ARBA" id="ARBA00000900"/>
    </source>
</evidence>
<evidence type="ECO:0000313" key="12">
    <source>
        <dbReference type="EMBL" id="NWW27248.1"/>
    </source>
</evidence>
<comment type="caution">
    <text evidence="12">The sequence shown here is derived from an EMBL/GenBank/DDBJ whole genome shotgun (WGS) entry which is preliminary data.</text>
</comment>
<sequence length="361" mass="39439">MARENYGNCLICQDTPKDPTSALPCHHQFCLGCILRWTQTNPSCPLCRTLIETIMFSERGEQDYLLFAVVSPEESPETSSHARAATILLDENSPHGPLVSSASSPQGTVSPAEQRAVGPEPVGGLLPEVWARLFQQRQHLLDPVRPWLHERLEGIFQDQWWLVQVAQSTILHDLCLLGLNVENLVLILQSCLGEHTAPLVHGLINVIVGQCSEEAQRLLLFDTGREETDSLVSSASSSSMSSSSRSSSSRSSSSQERISVSVPAGFNMEEEAGILKAALQGDLSYRPPVPIPAERDQPQEEPEQAAVAGPSAQGSVCSLSAPGQGRHQTHREPQRARKRRAPSPWDSPPPSKRPRQAPVRP</sequence>
<reference evidence="12 13" key="1">
    <citation type="submission" date="2019-09" db="EMBL/GenBank/DDBJ databases">
        <title>Bird 10,000 Genomes (B10K) Project - Family phase.</title>
        <authorList>
            <person name="Zhang G."/>
        </authorList>
    </citation>
    <scope>NUCLEOTIDE SEQUENCE [LARGE SCALE GENOMIC DNA]</scope>
    <source>
        <strain evidence="12">B10K-DU-029-77</strain>
    </source>
</reference>
<evidence type="ECO:0000256" key="8">
    <source>
        <dbReference type="ARBA" id="ARBA00023163"/>
    </source>
</evidence>
<dbReference type="GO" id="GO:0016874">
    <property type="term" value="F:ligase activity"/>
    <property type="evidence" value="ECO:0007669"/>
    <property type="project" value="UniProtKB-KW"/>
</dbReference>
<accession>A0A7K6LSQ3</accession>
<evidence type="ECO:0000259" key="11">
    <source>
        <dbReference type="PROSITE" id="PS50089"/>
    </source>
</evidence>
<dbReference type="PANTHER" id="PTHR46077">
    <property type="entry name" value="E3 UBIQUITIN-PROTEIN LIGASE TOPORS"/>
    <property type="match status" value="1"/>
</dbReference>
<feature type="region of interest" description="Disordered" evidence="10">
    <location>
        <begin position="231"/>
        <end position="263"/>
    </location>
</feature>
<dbReference type="GO" id="GO:0008270">
    <property type="term" value="F:zinc ion binding"/>
    <property type="evidence" value="ECO:0007669"/>
    <property type="project" value="UniProtKB-KW"/>
</dbReference>
<protein>
    <recommendedName>
        <fullName evidence="2">RING-type E3 ubiquitin transferase</fullName>
        <ecNumber evidence="2">2.3.2.27</ecNumber>
    </recommendedName>
</protein>
<dbReference type="InterPro" id="IPR013083">
    <property type="entry name" value="Znf_RING/FYVE/PHD"/>
</dbReference>
<dbReference type="PROSITE" id="PS50089">
    <property type="entry name" value="ZF_RING_2"/>
    <property type="match status" value="1"/>
</dbReference>